<dbReference type="AlphaFoldDB" id="A0A1H3GZ87"/>
<dbReference type="STRING" id="660517.SAMN04487946_10631"/>
<dbReference type="InterPro" id="IPR010766">
    <property type="entry name" value="DRTGG"/>
</dbReference>
<protein>
    <recommendedName>
        <fullName evidence="2">DRTGG domain-containing protein</fullName>
    </recommendedName>
</protein>
<organism evidence="3 4">
    <name type="scientific">Halobellus clavatus</name>
    <dbReference type="NCBI Taxonomy" id="660517"/>
    <lineage>
        <taxon>Archaea</taxon>
        <taxon>Methanobacteriati</taxon>
        <taxon>Methanobacteriota</taxon>
        <taxon>Stenosarchaea group</taxon>
        <taxon>Halobacteria</taxon>
        <taxon>Halobacteriales</taxon>
        <taxon>Haloferacaceae</taxon>
        <taxon>Halobellus</taxon>
    </lineage>
</organism>
<dbReference type="Gene3D" id="3.40.1390.20">
    <property type="entry name" value="HprK N-terminal domain-like"/>
    <property type="match status" value="1"/>
</dbReference>
<dbReference type="InterPro" id="IPR028979">
    <property type="entry name" value="Ser_kin/Pase_Hpr-like_N_sf"/>
</dbReference>
<keyword evidence="1" id="KW-0315">Glutamine amidotransferase</keyword>
<dbReference type="InterPro" id="IPR027417">
    <property type="entry name" value="P-loop_NTPase"/>
</dbReference>
<evidence type="ECO:0000259" key="2">
    <source>
        <dbReference type="Pfam" id="PF07085"/>
    </source>
</evidence>
<accession>A0A1H3GZ87</accession>
<reference evidence="4" key="1">
    <citation type="submission" date="2016-10" db="EMBL/GenBank/DDBJ databases">
        <authorList>
            <person name="Varghese N."/>
            <person name="Submissions S."/>
        </authorList>
    </citation>
    <scope>NUCLEOTIDE SEQUENCE [LARGE SCALE GENOMIC DNA]</scope>
    <source>
        <strain evidence="4">CGMCC 1.10118</strain>
    </source>
</reference>
<dbReference type="PANTHER" id="PTHR21343">
    <property type="entry name" value="DETHIOBIOTIN SYNTHETASE"/>
    <property type="match status" value="1"/>
</dbReference>
<feature type="domain" description="DRTGG" evidence="2">
    <location>
        <begin position="218"/>
        <end position="321"/>
    </location>
</feature>
<dbReference type="SUPFAM" id="SSF75138">
    <property type="entry name" value="HprK N-terminal domain-like"/>
    <property type="match status" value="1"/>
</dbReference>
<gene>
    <name evidence="3" type="ORF">SAMN04487946_10631</name>
</gene>
<sequence>MHTNTLLVTSMEESTGKTAVTLALGRLAQDRGLSVGYMKPMGTRLQSNVGKTLDEDPMLARELLDLDSEMHQMEPIVYSPTFIDGAIRGQEDPEELAGVVEGHFADLAAGTDLMLVEGGGSWTTGGIVELTDPDVAARLDASVLLVADYEQPGSVDDVLAAADAFGDRLAGVLFNGVADAVFDELEQEVVPFLESRGVPVIGIVSRERDLAGVTVDALAAELGAEDLVSGDRDAYVERFLVGAMGGDAALRYFRRTKNAAVITGGDRSEIVTAALEAPGVNAIILTGGHRPTPAVLGNAEEKGVPILLATGDTLSVVDRAETVVNTGRARDAETIDRMRDLLNDHADVDALLGSPQGAEDGSDGDADT</sequence>
<keyword evidence="4" id="KW-1185">Reference proteome</keyword>
<dbReference type="OrthoDB" id="50320at2157"/>
<name>A0A1H3GZ87_9EURY</name>
<evidence type="ECO:0000313" key="4">
    <source>
        <dbReference type="Proteomes" id="UP000199170"/>
    </source>
</evidence>
<evidence type="ECO:0000256" key="1">
    <source>
        <dbReference type="ARBA" id="ARBA00022962"/>
    </source>
</evidence>
<proteinExistence type="predicted"/>
<dbReference type="CDD" id="cd03109">
    <property type="entry name" value="DTBS"/>
    <property type="match status" value="1"/>
</dbReference>
<evidence type="ECO:0000313" key="3">
    <source>
        <dbReference type="EMBL" id="SDY07844.1"/>
    </source>
</evidence>
<dbReference type="SUPFAM" id="SSF52540">
    <property type="entry name" value="P-loop containing nucleoside triphosphate hydrolases"/>
    <property type="match status" value="1"/>
</dbReference>
<dbReference type="RefSeq" id="WP_089767143.1">
    <property type="nucleotide sequence ID" value="NZ_FNPB01000006.1"/>
</dbReference>
<dbReference type="Proteomes" id="UP000199170">
    <property type="component" value="Unassembled WGS sequence"/>
</dbReference>
<dbReference type="Pfam" id="PF13500">
    <property type="entry name" value="AAA_26"/>
    <property type="match status" value="1"/>
</dbReference>
<dbReference type="EMBL" id="FNPB01000006">
    <property type="protein sequence ID" value="SDY07844.1"/>
    <property type="molecule type" value="Genomic_DNA"/>
</dbReference>
<dbReference type="Gene3D" id="3.40.50.300">
    <property type="entry name" value="P-loop containing nucleotide triphosphate hydrolases"/>
    <property type="match status" value="1"/>
</dbReference>
<dbReference type="Pfam" id="PF07085">
    <property type="entry name" value="DRTGG"/>
    <property type="match status" value="1"/>
</dbReference>
<dbReference type="PANTHER" id="PTHR21343:SF8">
    <property type="entry name" value="DRTGG DOMAIN-CONTAINING PROTEIN"/>
    <property type="match status" value="1"/>
</dbReference>